<feature type="compositionally biased region" description="Low complexity" evidence="1">
    <location>
        <begin position="162"/>
        <end position="172"/>
    </location>
</feature>
<feature type="region of interest" description="Disordered" evidence="1">
    <location>
        <begin position="52"/>
        <end position="74"/>
    </location>
</feature>
<name>I3EEE1_NEMP3</name>
<dbReference type="Proteomes" id="UP000002872">
    <property type="component" value="Unassembled WGS sequence"/>
</dbReference>
<dbReference type="VEuPathDB" id="MicrosporidiaDB:NEQG_02135"/>
<feature type="region of interest" description="Disordered" evidence="1">
    <location>
        <begin position="225"/>
        <end position="297"/>
    </location>
</feature>
<feature type="compositionally biased region" description="Polar residues" evidence="1">
    <location>
        <begin position="52"/>
        <end position="73"/>
    </location>
</feature>
<dbReference type="InParanoid" id="I3EEE1"/>
<reference evidence="3" key="1">
    <citation type="submission" date="2011-01" db="EMBL/GenBank/DDBJ databases">
        <title>The Genome Sequence of Nematocida parisii strain ERTm3.</title>
        <authorList>
            <consortium name="The Broad Institute Genome Sequencing Platform"/>
            <consortium name="The Broad Institute Genome Sequencing Center for Infectious Disease"/>
            <person name="Cuomo C."/>
            <person name="Troemel E."/>
            <person name="Young S.K."/>
            <person name="Zeng Q."/>
            <person name="Gargeya S."/>
            <person name="Fitzgerald M."/>
            <person name="Haas B."/>
            <person name="Abouelleil A."/>
            <person name="Alvarado L."/>
            <person name="Arachchi H.M."/>
            <person name="Berlin A."/>
            <person name="Chapman S.B."/>
            <person name="Gearin G."/>
            <person name="Goldberg J."/>
            <person name="Griggs A."/>
            <person name="Gujja S."/>
            <person name="Hansen M."/>
            <person name="Heiman D."/>
            <person name="Howarth C."/>
            <person name="Larimer J."/>
            <person name="Lui A."/>
            <person name="MacDonald P.J.P."/>
            <person name="McCowen C."/>
            <person name="Montmayeur A."/>
            <person name="Murphy C."/>
            <person name="Neiman D."/>
            <person name="Pearson M."/>
            <person name="Priest M."/>
            <person name="Roberts A."/>
            <person name="Saif S."/>
            <person name="Shea T."/>
            <person name="Sisk P."/>
            <person name="Stolte C."/>
            <person name="Sykes S."/>
            <person name="Wortman J."/>
            <person name="Nusbaum C."/>
            <person name="Birren B."/>
        </authorList>
    </citation>
    <scope>NUCLEOTIDE SEQUENCE</scope>
    <source>
        <strain evidence="3">ERTm3</strain>
    </source>
</reference>
<gene>
    <name evidence="3" type="ORF">NEQG_02135</name>
</gene>
<evidence type="ECO:0000313" key="3">
    <source>
        <dbReference type="EMBL" id="EIJ87588.1"/>
    </source>
</evidence>
<evidence type="ECO:0000256" key="2">
    <source>
        <dbReference type="SAM" id="SignalP"/>
    </source>
</evidence>
<keyword evidence="4" id="KW-1185">Reference proteome</keyword>
<feature type="compositionally biased region" description="Basic and acidic residues" evidence="1">
    <location>
        <begin position="243"/>
        <end position="264"/>
    </location>
</feature>
<feature type="signal peptide" evidence="2">
    <location>
        <begin position="1"/>
        <end position="20"/>
    </location>
</feature>
<protein>
    <submittedName>
        <fullName evidence="3">Uncharacterized protein</fullName>
    </submittedName>
</protein>
<evidence type="ECO:0000256" key="1">
    <source>
        <dbReference type="SAM" id="MobiDB-lite"/>
    </source>
</evidence>
<proteinExistence type="predicted"/>
<organism evidence="3 4">
    <name type="scientific">Nematocida parisii (strain ERTm3)</name>
    <name type="common">Nematode killer fungus</name>
    <dbReference type="NCBI Taxonomy" id="935791"/>
    <lineage>
        <taxon>Eukaryota</taxon>
        <taxon>Fungi</taxon>
        <taxon>Fungi incertae sedis</taxon>
        <taxon>Microsporidia</taxon>
        <taxon>Nematocida</taxon>
    </lineage>
</organism>
<dbReference type="OrthoDB" id="2199809at2759"/>
<accession>I3EEE1</accession>
<evidence type="ECO:0000313" key="4">
    <source>
        <dbReference type="Proteomes" id="UP000002872"/>
    </source>
</evidence>
<feature type="compositionally biased region" description="Polar residues" evidence="1">
    <location>
        <begin position="112"/>
        <end position="132"/>
    </location>
</feature>
<feature type="compositionally biased region" description="Basic and acidic residues" evidence="1">
    <location>
        <begin position="134"/>
        <end position="143"/>
    </location>
</feature>
<keyword evidence="2" id="KW-0732">Signal</keyword>
<dbReference type="AlphaFoldDB" id="I3EEE1"/>
<feature type="region of interest" description="Disordered" evidence="1">
    <location>
        <begin position="112"/>
        <end position="211"/>
    </location>
</feature>
<sequence>MRSIKILLIIFLLCILIAIGIVVYEIREEISESESETSSEAYDSTANTIIKPSTSAQKNPDPSTQQNQNQTTAIVAPGVVTINPRSYMVNKPSNDNMAPTALTTSKVGVSNRCTVDSTSSLGNVSTKENQGNIHDLDSKKSKEQTQSTQSSVNLEKDDLAKKAAAPTKSTASGSRLYPRLEDDINDERVSIDSSPKYTESTTVYAHKPTQLSAEPVTSHAALDLDGQQTTSLSRGIDAVSSITKEKEKEEQKDSRSSPELKQENGLKQTARINEEEEEEEEEKHLESNTSSFDIIDPVNESMPINTEGVIAAITPPAADQRSNSTSAIPVKEEKSNASSFDIIDSNDESRSIEEIKAVSTITPPAAGQSSGSTPAILVEEEVKNEEHLEGIEKSFEMIGSNLDGDTAEEKELVSMLNAIAKLNPDLPKVNYSNDTEIINAIIKNKDVVVIKKQDDFDINKSFLQITLWEVLNGVANGETSHKYSSMRTTRITFIISYPKELQQNPIIEHALLRYYGNLPISTSSLTLEGFEFAANASIFNKYGIFDKISTLILAETRICSSTLAQLGECSDIIRLNICKNTVIDFDSKLDLGSSKIFIVEIDGIDRKYIDPLLIGLDAMNGMSEISISNIDFMSTSTLNSLKFSKVFEFTLKNIVFDGSPDFSFLRKMDCLFTLTMNNIFYSYTNEFKIEDLDRIKQNPEEYLRITAEPEDSSAQKQIELNKSDDIVKKNKAVGGSISPKLVNVDSKLYNDLGLCKLKSKEGNNSCYMNIQLAPKSLDGTMPTKFRFSLVKTRINVCLYSDDSEIQDVIDCLKCIDFPFTLETVIDEIKLNSSLMASNNSEIMEMISDRLFKYAEHNKIKKITVFSIFTSTPMDMYRVVMFNSKMPTLEEMTLSNIKLTPTKASAQNDDEKKALKSYCTFIEKDSSYKELHIVKNGNIMKIEQKPKNRAVNIKLFYQTTV</sequence>
<dbReference type="EMBL" id="GL870881">
    <property type="protein sequence ID" value="EIJ87588.1"/>
    <property type="molecule type" value="Genomic_DNA"/>
</dbReference>
<feature type="chain" id="PRO_5003670515" evidence="2">
    <location>
        <begin position="21"/>
        <end position="960"/>
    </location>
</feature>
<feature type="compositionally biased region" description="Basic and acidic residues" evidence="1">
    <location>
        <begin position="178"/>
        <end position="190"/>
    </location>
</feature>
<feature type="compositionally biased region" description="Polar residues" evidence="1">
    <location>
        <begin position="191"/>
        <end position="203"/>
    </location>
</feature>
<dbReference type="HOGENOM" id="CLU_307776_0_0_1"/>